<evidence type="ECO:0000256" key="5">
    <source>
        <dbReference type="ARBA" id="ARBA00022989"/>
    </source>
</evidence>
<dbReference type="Proteomes" id="UP000231279">
    <property type="component" value="Unassembled WGS sequence"/>
</dbReference>
<evidence type="ECO:0000256" key="2">
    <source>
        <dbReference type="ARBA" id="ARBA00022473"/>
    </source>
</evidence>
<accession>A0A2G9G3Z4</accession>
<comment type="caution">
    <text evidence="8">The sequence shown here is derived from an EMBL/GenBank/DDBJ whole genome shotgun (WGS) entry which is preliminary data.</text>
</comment>
<evidence type="ECO:0000256" key="7">
    <source>
        <dbReference type="ARBA" id="ARBA00024340"/>
    </source>
</evidence>
<dbReference type="GO" id="GO:0005886">
    <property type="term" value="C:plasma membrane"/>
    <property type="evidence" value="ECO:0007669"/>
    <property type="project" value="UniProtKB-SubCell"/>
</dbReference>
<comment type="similarity">
    <text evidence="7">Belongs to the DVL/RTFL small polypeptides family.</text>
</comment>
<reference evidence="8" key="3">
    <citation type="journal article" date="2018" name="Gigascience">
        <title>Genome assembly of the pink ipe (Handroanthus impetiginosus, Bignoniaceae), a highly-valued ecologically keystone neotropical timber forest tree.</title>
        <authorList>
            <person name="Silva-Junior O.B."/>
            <person name="Novaes E."/>
            <person name="Grattapaglia D."/>
            <person name="Collevatti R.G."/>
        </authorList>
    </citation>
    <scope>NUCLEOTIDE SEQUENCE [LARGE SCALE GENOMIC DNA]</scope>
    <source>
        <strain evidence="8">UFG-1</strain>
        <tissue evidence="8">Leaf</tissue>
    </source>
</reference>
<evidence type="ECO:0000313" key="10">
    <source>
        <dbReference type="Proteomes" id="UP000231279"/>
    </source>
</evidence>
<keyword evidence="6" id="KW-0472">Membrane</keyword>
<dbReference type="GO" id="GO:0048367">
    <property type="term" value="P:shoot system development"/>
    <property type="evidence" value="ECO:0007669"/>
    <property type="project" value="UniProtKB-ARBA"/>
</dbReference>
<sequence>MEKRFGKWKRMLRQMRGRLCIMRICITMLLCWDKYS</sequence>
<dbReference type="InterPro" id="IPR012552">
    <property type="entry name" value="DVL"/>
</dbReference>
<evidence type="ECO:0000256" key="3">
    <source>
        <dbReference type="ARBA" id="ARBA00022475"/>
    </source>
</evidence>
<gene>
    <name evidence="9" type="ORF">CDL12_27077</name>
    <name evidence="8" type="ORF">CDL12_27466</name>
</gene>
<keyword evidence="2" id="KW-0217">Developmental protein</keyword>
<protein>
    <submittedName>
        <fullName evidence="8">Uncharacterized protein</fullName>
    </submittedName>
</protein>
<dbReference type="GO" id="GO:0008285">
    <property type="term" value="P:negative regulation of cell population proliferation"/>
    <property type="evidence" value="ECO:0007669"/>
    <property type="project" value="InterPro"/>
</dbReference>
<reference evidence="10" key="2">
    <citation type="journal article" date="2018" name="Gigascience">
        <title>Genome assembly of the Pink Ipe (Handroanthus impetiginosus, Bignoniaceae), a highly valued, ecologically keystone Neotropical timber forest tree.</title>
        <authorList>
            <person name="Silva-Junior O.B."/>
            <person name="Grattapaglia D."/>
            <person name="Novaes E."/>
            <person name="Collevatti R.G."/>
        </authorList>
    </citation>
    <scope>NUCLEOTIDE SEQUENCE [LARGE SCALE GENOMIC DNA]</scope>
    <source>
        <strain evidence="10">cv. UFG-1</strain>
    </source>
</reference>
<evidence type="ECO:0000256" key="6">
    <source>
        <dbReference type="ARBA" id="ARBA00023136"/>
    </source>
</evidence>
<organism evidence="8 10">
    <name type="scientific">Handroanthus impetiginosus</name>
    <dbReference type="NCBI Taxonomy" id="429701"/>
    <lineage>
        <taxon>Eukaryota</taxon>
        <taxon>Viridiplantae</taxon>
        <taxon>Streptophyta</taxon>
        <taxon>Embryophyta</taxon>
        <taxon>Tracheophyta</taxon>
        <taxon>Spermatophyta</taxon>
        <taxon>Magnoliopsida</taxon>
        <taxon>eudicotyledons</taxon>
        <taxon>Gunneridae</taxon>
        <taxon>Pentapetalae</taxon>
        <taxon>asterids</taxon>
        <taxon>lamiids</taxon>
        <taxon>Lamiales</taxon>
        <taxon>Bignoniaceae</taxon>
        <taxon>Crescentiina</taxon>
        <taxon>Tabebuia alliance</taxon>
        <taxon>Handroanthus</taxon>
    </lineage>
</organism>
<name>A0A2G9G3Z4_9LAMI</name>
<keyword evidence="4" id="KW-0812">Transmembrane</keyword>
<dbReference type="OrthoDB" id="602011at2759"/>
<dbReference type="Pfam" id="PF08137">
    <property type="entry name" value="DVL"/>
    <property type="match status" value="1"/>
</dbReference>
<dbReference type="EMBL" id="NKXS01006981">
    <property type="protein sequence ID" value="PIN00419.1"/>
    <property type="molecule type" value="Genomic_DNA"/>
</dbReference>
<reference evidence="8" key="1">
    <citation type="submission" date="2017-07" db="EMBL/GenBank/DDBJ databases">
        <authorList>
            <person name="Sun Z.S."/>
            <person name="Albrecht U."/>
            <person name="Echele G."/>
            <person name="Lee C.C."/>
        </authorList>
    </citation>
    <scope>NUCLEOTIDE SEQUENCE</scope>
    <source>
        <strain evidence="8">UFG-1</strain>
        <tissue evidence="8">Leaf</tissue>
    </source>
</reference>
<proteinExistence type="inferred from homology"/>
<comment type="subcellular location">
    <subcellularLocation>
        <location evidence="1">Cell membrane</location>
        <topology evidence="1">Single-pass membrane protein</topology>
    </subcellularLocation>
</comment>
<dbReference type="EMBL" id="NKXS01007217">
    <property type="protein sequence ID" value="PIN00034.1"/>
    <property type="molecule type" value="Genomic_DNA"/>
</dbReference>
<evidence type="ECO:0000313" key="8">
    <source>
        <dbReference type="EMBL" id="PIN00034.1"/>
    </source>
</evidence>
<keyword evidence="3" id="KW-1003">Cell membrane</keyword>
<dbReference type="AlphaFoldDB" id="A0A2G9G3Z4"/>
<evidence type="ECO:0000256" key="4">
    <source>
        <dbReference type="ARBA" id="ARBA00022692"/>
    </source>
</evidence>
<evidence type="ECO:0000313" key="9">
    <source>
        <dbReference type="EMBL" id="PIN00419.1"/>
    </source>
</evidence>
<keyword evidence="5" id="KW-1133">Transmembrane helix</keyword>
<keyword evidence="10" id="KW-1185">Reference proteome</keyword>
<evidence type="ECO:0000256" key="1">
    <source>
        <dbReference type="ARBA" id="ARBA00004162"/>
    </source>
</evidence>